<proteinExistence type="predicted"/>
<dbReference type="EMBL" id="OZ034816">
    <property type="protein sequence ID" value="CAL1375082.1"/>
    <property type="molecule type" value="Genomic_DNA"/>
</dbReference>
<evidence type="ECO:0000313" key="4">
    <source>
        <dbReference type="EMBL" id="CAL1375082.1"/>
    </source>
</evidence>
<evidence type="ECO:0000259" key="2">
    <source>
        <dbReference type="Pfam" id="PF03478"/>
    </source>
</evidence>
<evidence type="ECO:0000256" key="1">
    <source>
        <dbReference type="SAM" id="MobiDB-lite"/>
    </source>
</evidence>
<evidence type="ECO:0000313" key="3">
    <source>
        <dbReference type="EMBL" id="CAL1375079.1"/>
    </source>
</evidence>
<dbReference type="Proteomes" id="UP001497516">
    <property type="component" value="Chromosome 3"/>
</dbReference>
<gene>
    <name evidence="3" type="ORF">LTRI10_LOCUS16901</name>
    <name evidence="4" type="ORF">LTRI10_LOCUS16904</name>
</gene>
<evidence type="ECO:0000313" key="5">
    <source>
        <dbReference type="Proteomes" id="UP001497516"/>
    </source>
</evidence>
<dbReference type="InterPro" id="IPR050942">
    <property type="entry name" value="F-box_BR-signaling"/>
</dbReference>
<feature type="compositionally biased region" description="Basic and acidic residues" evidence="1">
    <location>
        <begin position="333"/>
        <end position="344"/>
    </location>
</feature>
<dbReference type="Pfam" id="PF03478">
    <property type="entry name" value="Beta-prop_KIB1-4"/>
    <property type="match status" value="1"/>
</dbReference>
<name>A0AAV2DPB3_9ROSI</name>
<reference evidence="3 5" key="1">
    <citation type="submission" date="2024-04" db="EMBL/GenBank/DDBJ databases">
        <authorList>
            <person name="Fracassetti M."/>
        </authorList>
    </citation>
    <scope>NUCLEOTIDE SEQUENCE [LARGE SCALE GENOMIC DNA]</scope>
</reference>
<dbReference type="PANTHER" id="PTHR44259:SF114">
    <property type="entry name" value="OS06G0707300 PROTEIN"/>
    <property type="match status" value="1"/>
</dbReference>
<organism evidence="3 5">
    <name type="scientific">Linum trigynum</name>
    <dbReference type="NCBI Taxonomy" id="586398"/>
    <lineage>
        <taxon>Eukaryota</taxon>
        <taxon>Viridiplantae</taxon>
        <taxon>Streptophyta</taxon>
        <taxon>Embryophyta</taxon>
        <taxon>Tracheophyta</taxon>
        <taxon>Spermatophyta</taxon>
        <taxon>Magnoliopsida</taxon>
        <taxon>eudicotyledons</taxon>
        <taxon>Gunneridae</taxon>
        <taxon>Pentapetalae</taxon>
        <taxon>rosids</taxon>
        <taxon>fabids</taxon>
        <taxon>Malpighiales</taxon>
        <taxon>Linaceae</taxon>
        <taxon>Linum</taxon>
    </lineage>
</organism>
<dbReference type="InterPro" id="IPR005174">
    <property type="entry name" value="KIB1-4_b-propeller"/>
</dbReference>
<dbReference type="AlphaFoldDB" id="A0AAV2DPB3"/>
<dbReference type="EMBL" id="OZ034816">
    <property type="protein sequence ID" value="CAL1375079.1"/>
    <property type="molecule type" value="Genomic_DNA"/>
</dbReference>
<feature type="region of interest" description="Disordered" evidence="1">
    <location>
        <begin position="321"/>
        <end position="345"/>
    </location>
</feature>
<accession>A0AAV2DPB3</accession>
<protein>
    <recommendedName>
        <fullName evidence="2">KIB1-4 beta-propeller domain-containing protein</fullName>
    </recommendedName>
</protein>
<dbReference type="PANTHER" id="PTHR44259">
    <property type="entry name" value="OS07G0183000 PROTEIN-RELATED"/>
    <property type="match status" value="1"/>
</dbReference>
<keyword evidence="5" id="KW-1185">Reference proteome</keyword>
<sequence>MRNRMMMSREVGAWSDLCPDLLESIYGNLLNPVHAMEFGSVCRSWRQIHASLQAQPRGRVFGGVRLREIRCQEARDKLLRGGEEGYEVYSWASGWWLLASLERNVLGCFNDFLSWPSSFIPLPPGLNFGSFSRFDGNCTSMPIKAAFSAPPAADGDWTMLILHSISCFSTFRPGQDEWCGYLYPHIHDRVCVGIGYRDRRFFCLFSTGDVLIVKTDHGRNPGSNMCEWRMMLASEPILTPRDLLASALSDSNFHVVLFMLDECGGGRRVVISWERRDDTAFFRLLRVEKELCDVRDEGIAIFAVGERWMQGDGLRERLEAADLESGGRTSTRPAEEESTVERKTRSAKGNSIIRVLSRWFARGL</sequence>
<feature type="domain" description="KIB1-4 beta-propeller" evidence="2">
    <location>
        <begin position="117"/>
        <end position="228"/>
    </location>
</feature>